<comment type="caution">
    <text evidence="2">The sequence shown here is derived from an EMBL/GenBank/DDBJ whole genome shotgun (WGS) entry which is preliminary data.</text>
</comment>
<feature type="region of interest" description="Disordered" evidence="1">
    <location>
        <begin position="59"/>
        <end position="89"/>
    </location>
</feature>
<accession>A0ABQ3JAM3</accession>
<reference evidence="3" key="1">
    <citation type="journal article" date="2019" name="Int. J. Syst. Evol. Microbiol.">
        <title>The Global Catalogue of Microorganisms (GCM) 10K type strain sequencing project: providing services to taxonomists for standard genome sequencing and annotation.</title>
        <authorList>
            <consortium name="The Broad Institute Genomics Platform"/>
            <consortium name="The Broad Institute Genome Sequencing Center for Infectious Disease"/>
            <person name="Wu L."/>
            <person name="Ma J."/>
        </authorList>
    </citation>
    <scope>NUCLEOTIDE SEQUENCE [LARGE SCALE GENOMIC DNA]</scope>
    <source>
        <strain evidence="3">CGMCC 4.7677</strain>
    </source>
</reference>
<dbReference type="EMBL" id="BNAU01000007">
    <property type="protein sequence ID" value="GHF16233.1"/>
    <property type="molecule type" value="Genomic_DNA"/>
</dbReference>
<name>A0ABQ3JAM3_9PSEU</name>
<evidence type="ECO:0000256" key="1">
    <source>
        <dbReference type="SAM" id="MobiDB-lite"/>
    </source>
</evidence>
<dbReference type="Proteomes" id="UP000605897">
    <property type="component" value="Unassembled WGS sequence"/>
</dbReference>
<evidence type="ECO:0000313" key="3">
    <source>
        <dbReference type="Proteomes" id="UP000605897"/>
    </source>
</evidence>
<sequence>MHPPREHSARVHLALVHPAARDRPTRKRSARNHLAAGRLAPGAPRLVRSFAGLCGACPAGGRERRSLRRSPAPFYAPGTASHRAHHSNE</sequence>
<evidence type="ECO:0000313" key="2">
    <source>
        <dbReference type="EMBL" id="GHF16233.1"/>
    </source>
</evidence>
<protein>
    <submittedName>
        <fullName evidence="2">Uncharacterized protein</fullName>
    </submittedName>
</protein>
<proteinExistence type="predicted"/>
<organism evidence="2 3">
    <name type="scientific">Amycolatopsis deserti</name>
    <dbReference type="NCBI Taxonomy" id="185696"/>
    <lineage>
        <taxon>Bacteria</taxon>
        <taxon>Bacillati</taxon>
        <taxon>Actinomycetota</taxon>
        <taxon>Actinomycetes</taxon>
        <taxon>Pseudonocardiales</taxon>
        <taxon>Pseudonocardiaceae</taxon>
        <taxon>Amycolatopsis</taxon>
    </lineage>
</organism>
<keyword evidence="3" id="KW-1185">Reference proteome</keyword>
<gene>
    <name evidence="2" type="ORF">GCM10017786_57640</name>
</gene>